<feature type="transmembrane region" description="Helical" evidence="1">
    <location>
        <begin position="15"/>
        <end position="37"/>
    </location>
</feature>
<keyword evidence="1" id="KW-0472">Membrane</keyword>
<evidence type="ECO:0000313" key="3">
    <source>
        <dbReference type="Proteomes" id="UP000759537"/>
    </source>
</evidence>
<dbReference type="Proteomes" id="UP000759537">
    <property type="component" value="Unassembled WGS sequence"/>
</dbReference>
<sequence length="106" mass="11804">MRVLFPDFPHWPRLLQLYSSCIFLLYCALSGQGFYFIRRTVCSQGGLFDRPWGGVATCVQSARPSSSARVFPTSPSPPFYVGSFPLLWTSRGTVPQPARDTSPSPQ</sequence>
<accession>A0A9P5N5Z6</accession>
<reference evidence="2" key="1">
    <citation type="submission" date="2019-10" db="EMBL/GenBank/DDBJ databases">
        <authorList>
            <consortium name="DOE Joint Genome Institute"/>
            <person name="Kuo A."/>
            <person name="Miyauchi S."/>
            <person name="Kiss E."/>
            <person name="Drula E."/>
            <person name="Kohler A."/>
            <person name="Sanchez-Garcia M."/>
            <person name="Andreopoulos B."/>
            <person name="Barry K.W."/>
            <person name="Bonito G."/>
            <person name="Buee M."/>
            <person name="Carver A."/>
            <person name="Chen C."/>
            <person name="Cichocki N."/>
            <person name="Clum A."/>
            <person name="Culley D."/>
            <person name="Crous P.W."/>
            <person name="Fauchery L."/>
            <person name="Girlanda M."/>
            <person name="Hayes R."/>
            <person name="Keri Z."/>
            <person name="LaButti K."/>
            <person name="Lipzen A."/>
            <person name="Lombard V."/>
            <person name="Magnuson J."/>
            <person name="Maillard F."/>
            <person name="Morin E."/>
            <person name="Murat C."/>
            <person name="Nolan M."/>
            <person name="Ohm R."/>
            <person name="Pangilinan J."/>
            <person name="Pereira M."/>
            <person name="Perotto S."/>
            <person name="Peter M."/>
            <person name="Riley R."/>
            <person name="Sitrit Y."/>
            <person name="Stielow B."/>
            <person name="Szollosi G."/>
            <person name="Zifcakova L."/>
            <person name="Stursova M."/>
            <person name="Spatafora J.W."/>
            <person name="Tedersoo L."/>
            <person name="Vaario L.-M."/>
            <person name="Yamada A."/>
            <person name="Yan M."/>
            <person name="Wang P."/>
            <person name="Xu J."/>
            <person name="Bruns T."/>
            <person name="Baldrian P."/>
            <person name="Vilgalys R."/>
            <person name="Henrissat B."/>
            <person name="Grigoriev I.V."/>
            <person name="Hibbett D."/>
            <person name="Nagy L.G."/>
            <person name="Martin F.M."/>
        </authorList>
    </citation>
    <scope>NUCLEOTIDE SEQUENCE</scope>
    <source>
        <strain evidence="2">Prilba</strain>
    </source>
</reference>
<organism evidence="2 3">
    <name type="scientific">Russula ochroleuca</name>
    <dbReference type="NCBI Taxonomy" id="152965"/>
    <lineage>
        <taxon>Eukaryota</taxon>
        <taxon>Fungi</taxon>
        <taxon>Dikarya</taxon>
        <taxon>Basidiomycota</taxon>
        <taxon>Agaricomycotina</taxon>
        <taxon>Agaricomycetes</taxon>
        <taxon>Russulales</taxon>
        <taxon>Russulaceae</taxon>
        <taxon>Russula</taxon>
    </lineage>
</organism>
<keyword evidence="1" id="KW-0812">Transmembrane</keyword>
<evidence type="ECO:0000313" key="2">
    <source>
        <dbReference type="EMBL" id="KAF8487059.1"/>
    </source>
</evidence>
<keyword evidence="1" id="KW-1133">Transmembrane helix</keyword>
<dbReference type="AlphaFoldDB" id="A0A9P5N5Z6"/>
<proteinExistence type="predicted"/>
<name>A0A9P5N5Z6_9AGAM</name>
<gene>
    <name evidence="2" type="ORF">DFH94DRAFT_12944</name>
</gene>
<keyword evidence="3" id="KW-1185">Reference proteome</keyword>
<comment type="caution">
    <text evidence="2">The sequence shown here is derived from an EMBL/GenBank/DDBJ whole genome shotgun (WGS) entry which is preliminary data.</text>
</comment>
<protein>
    <submittedName>
        <fullName evidence="2">Uncharacterized protein</fullName>
    </submittedName>
</protein>
<evidence type="ECO:0000256" key="1">
    <source>
        <dbReference type="SAM" id="Phobius"/>
    </source>
</evidence>
<dbReference type="EMBL" id="WHVB01000001">
    <property type="protein sequence ID" value="KAF8487059.1"/>
    <property type="molecule type" value="Genomic_DNA"/>
</dbReference>
<reference evidence="2" key="2">
    <citation type="journal article" date="2020" name="Nat. Commun.">
        <title>Large-scale genome sequencing of mycorrhizal fungi provides insights into the early evolution of symbiotic traits.</title>
        <authorList>
            <person name="Miyauchi S."/>
            <person name="Kiss E."/>
            <person name="Kuo A."/>
            <person name="Drula E."/>
            <person name="Kohler A."/>
            <person name="Sanchez-Garcia M."/>
            <person name="Morin E."/>
            <person name="Andreopoulos B."/>
            <person name="Barry K.W."/>
            <person name="Bonito G."/>
            <person name="Buee M."/>
            <person name="Carver A."/>
            <person name="Chen C."/>
            <person name="Cichocki N."/>
            <person name="Clum A."/>
            <person name="Culley D."/>
            <person name="Crous P.W."/>
            <person name="Fauchery L."/>
            <person name="Girlanda M."/>
            <person name="Hayes R.D."/>
            <person name="Keri Z."/>
            <person name="LaButti K."/>
            <person name="Lipzen A."/>
            <person name="Lombard V."/>
            <person name="Magnuson J."/>
            <person name="Maillard F."/>
            <person name="Murat C."/>
            <person name="Nolan M."/>
            <person name="Ohm R.A."/>
            <person name="Pangilinan J."/>
            <person name="Pereira M.F."/>
            <person name="Perotto S."/>
            <person name="Peter M."/>
            <person name="Pfister S."/>
            <person name="Riley R."/>
            <person name="Sitrit Y."/>
            <person name="Stielow J.B."/>
            <person name="Szollosi G."/>
            <person name="Zifcakova L."/>
            <person name="Stursova M."/>
            <person name="Spatafora J.W."/>
            <person name="Tedersoo L."/>
            <person name="Vaario L.M."/>
            <person name="Yamada A."/>
            <person name="Yan M."/>
            <person name="Wang P."/>
            <person name="Xu J."/>
            <person name="Bruns T."/>
            <person name="Baldrian P."/>
            <person name="Vilgalys R."/>
            <person name="Dunand C."/>
            <person name="Henrissat B."/>
            <person name="Grigoriev I.V."/>
            <person name="Hibbett D."/>
            <person name="Nagy L.G."/>
            <person name="Martin F.M."/>
        </authorList>
    </citation>
    <scope>NUCLEOTIDE SEQUENCE</scope>
    <source>
        <strain evidence="2">Prilba</strain>
    </source>
</reference>